<name>A0A0W0ZEF7_9GAMM</name>
<organism evidence="2 3">
    <name type="scientific">Legionella steelei</name>
    <dbReference type="NCBI Taxonomy" id="947033"/>
    <lineage>
        <taxon>Bacteria</taxon>
        <taxon>Pseudomonadati</taxon>
        <taxon>Pseudomonadota</taxon>
        <taxon>Gammaproteobacteria</taxon>
        <taxon>Legionellales</taxon>
        <taxon>Legionellaceae</taxon>
        <taxon>Legionella</taxon>
    </lineage>
</organism>
<dbReference type="PATRIC" id="fig|947033.5.peg.3689"/>
<feature type="compositionally biased region" description="Basic and acidic residues" evidence="1">
    <location>
        <begin position="9"/>
        <end position="32"/>
    </location>
</feature>
<dbReference type="AlphaFoldDB" id="A0A0W0ZEF7"/>
<reference evidence="2 3" key="1">
    <citation type="submission" date="2015-11" db="EMBL/GenBank/DDBJ databases">
        <title>Genomic analysis of 38 Legionella species identifies large and diverse effector repertoires.</title>
        <authorList>
            <person name="Burstein D."/>
            <person name="Amaro F."/>
            <person name="Zusman T."/>
            <person name="Lifshitz Z."/>
            <person name="Cohen O."/>
            <person name="Gilbert J.A."/>
            <person name="Pupko T."/>
            <person name="Shuman H.A."/>
            <person name="Segal G."/>
        </authorList>
    </citation>
    <scope>NUCLEOTIDE SEQUENCE [LARGE SCALE GENOMIC DNA]</scope>
    <source>
        <strain evidence="2 3">IMVS3376</strain>
    </source>
</reference>
<evidence type="ECO:0000256" key="1">
    <source>
        <dbReference type="SAM" id="MobiDB-lite"/>
    </source>
</evidence>
<protein>
    <submittedName>
        <fullName evidence="2">Uncharacterized protein</fullName>
    </submittedName>
</protein>
<feature type="region of interest" description="Disordered" evidence="1">
    <location>
        <begin position="57"/>
        <end position="79"/>
    </location>
</feature>
<feature type="region of interest" description="Disordered" evidence="1">
    <location>
        <begin position="1"/>
        <end position="32"/>
    </location>
</feature>
<comment type="caution">
    <text evidence="2">The sequence shown here is derived from an EMBL/GenBank/DDBJ whole genome shotgun (WGS) entry which is preliminary data.</text>
</comment>
<evidence type="ECO:0000313" key="2">
    <source>
        <dbReference type="EMBL" id="KTD67262.1"/>
    </source>
</evidence>
<dbReference type="OrthoDB" id="5652521at2"/>
<dbReference type="RefSeq" id="WP_058512264.1">
    <property type="nucleotide sequence ID" value="NZ_LNYY01000021.1"/>
</dbReference>
<sequence length="79" mass="8757">MSHSKWHRIKAEAAKETDAEKELKNQTDAVDKPAELAALLNTRIGATDLPEEIDAQKHNLGPKDTSLEVEELEPNSPKI</sequence>
<evidence type="ECO:0000313" key="3">
    <source>
        <dbReference type="Proteomes" id="UP000054926"/>
    </source>
</evidence>
<proteinExistence type="predicted"/>
<dbReference type="Proteomes" id="UP000054926">
    <property type="component" value="Unassembled WGS sequence"/>
</dbReference>
<accession>A0A0W0ZEF7</accession>
<dbReference type="STRING" id="947033.Lste_3468"/>
<gene>
    <name evidence="2" type="ORF">Lste_3468</name>
</gene>
<keyword evidence="3" id="KW-1185">Reference proteome</keyword>
<dbReference type="EMBL" id="LNYY01000021">
    <property type="protein sequence ID" value="KTD67262.1"/>
    <property type="molecule type" value="Genomic_DNA"/>
</dbReference>